<comment type="catalytic activity">
    <reaction evidence="3 4">
        <text>5-carboxyamino-1-(5-phospho-D-ribosyl)imidazole + H(+) = 5-amino-1-(5-phospho-D-ribosyl)imidazole-4-carboxylate</text>
        <dbReference type="Rhea" id="RHEA:13193"/>
        <dbReference type="ChEBI" id="CHEBI:15378"/>
        <dbReference type="ChEBI" id="CHEBI:58730"/>
        <dbReference type="ChEBI" id="CHEBI:77657"/>
        <dbReference type="EC" id="5.4.99.18"/>
    </reaction>
</comment>
<dbReference type="InterPro" id="IPR033747">
    <property type="entry name" value="PurE_ClassI"/>
</dbReference>
<dbReference type="AlphaFoldDB" id="A0A3E2BNP2"/>
<dbReference type="PANTHER" id="PTHR23046">
    <property type="entry name" value="PHOSPHORIBOSYLAMINOIMIDAZOLE CARBOXYLASE CATALYTIC SUBUNIT"/>
    <property type="match status" value="1"/>
</dbReference>
<dbReference type="EC" id="5.4.99.18" evidence="3 4"/>
<evidence type="ECO:0000256" key="4">
    <source>
        <dbReference type="PIRNR" id="PIRNR001338"/>
    </source>
</evidence>
<dbReference type="Proteomes" id="UP000257323">
    <property type="component" value="Unassembled WGS sequence"/>
</dbReference>
<feature type="binding site" evidence="3 5">
    <location>
        <position position="9"/>
    </location>
    <ligand>
        <name>substrate</name>
    </ligand>
</feature>
<evidence type="ECO:0000256" key="2">
    <source>
        <dbReference type="ARBA" id="ARBA00023235"/>
    </source>
</evidence>
<keyword evidence="2 3" id="KW-0413">Isomerase</keyword>
<dbReference type="HAMAP" id="MF_01929">
    <property type="entry name" value="PurE_classI"/>
    <property type="match status" value="1"/>
</dbReference>
<gene>
    <name evidence="3" type="primary">purE</name>
    <name evidence="7" type="ORF">OP8BY_1876</name>
</gene>
<dbReference type="GO" id="GO:0034023">
    <property type="term" value="F:5-(carboxyamino)imidazole ribonucleotide mutase activity"/>
    <property type="evidence" value="ECO:0007669"/>
    <property type="project" value="UniProtKB-UniRule"/>
</dbReference>
<comment type="function">
    <text evidence="3 4">Catalyzes the conversion of N5-carboxyaminoimidazole ribonucleotide (N5-CAIR) to 4-carboxy-5-aminoimidazole ribonucleotide (CAIR).</text>
</comment>
<evidence type="ECO:0000256" key="3">
    <source>
        <dbReference type="HAMAP-Rule" id="MF_01929"/>
    </source>
</evidence>
<evidence type="ECO:0000313" key="8">
    <source>
        <dbReference type="Proteomes" id="UP000257323"/>
    </source>
</evidence>
<evidence type="ECO:0000313" key="7">
    <source>
        <dbReference type="EMBL" id="RFT16272.1"/>
    </source>
</evidence>
<dbReference type="InterPro" id="IPR000031">
    <property type="entry name" value="PurE_dom"/>
</dbReference>
<dbReference type="PANTHER" id="PTHR23046:SF2">
    <property type="entry name" value="PHOSPHORIBOSYLAMINOIMIDAZOLE CARBOXYLASE"/>
    <property type="match status" value="1"/>
</dbReference>
<dbReference type="Gene3D" id="3.40.50.1970">
    <property type="match status" value="1"/>
</dbReference>
<feature type="domain" description="PurE" evidence="6">
    <location>
        <begin position="1"/>
        <end position="152"/>
    </location>
</feature>
<reference evidence="7 8" key="1">
    <citation type="submission" date="2018-08" db="EMBL/GenBank/DDBJ databases">
        <title>Genome analysis of the thermophilic bacterium of the candidate phylum Aminicenantes from deep subsurface aquifer revealed its physiology and ecological role.</title>
        <authorList>
            <person name="Kadnikov V.V."/>
            <person name="Mardanov A.V."/>
            <person name="Beletsky A.V."/>
            <person name="Karnachuk O.V."/>
            <person name="Ravin N.V."/>
        </authorList>
    </citation>
    <scope>NUCLEOTIDE SEQUENCE [LARGE SCALE GENOMIC DNA]</scope>
    <source>
        <strain evidence="7">BY38</strain>
    </source>
</reference>
<dbReference type="SMART" id="SM01001">
    <property type="entry name" value="AIRC"/>
    <property type="match status" value="1"/>
</dbReference>
<dbReference type="NCBIfam" id="TIGR01162">
    <property type="entry name" value="purE"/>
    <property type="match status" value="1"/>
</dbReference>
<feature type="binding site" evidence="3 5">
    <location>
        <position position="39"/>
    </location>
    <ligand>
        <name>substrate</name>
    </ligand>
</feature>
<accession>A0A3E2BNP2</accession>
<protein>
    <recommendedName>
        <fullName evidence="3 4">N5-carboxyaminoimidazole ribonucleotide mutase</fullName>
        <shortName evidence="3 4">N5-CAIR mutase</shortName>
        <ecNumber evidence="3 4">5.4.99.18</ecNumber>
    </recommendedName>
    <alternativeName>
        <fullName evidence="3">5-(carboxyamino)imidazole ribonucleotide mutase</fullName>
    </alternativeName>
</protein>
<name>A0A3E2BNP2_9BACT</name>
<comment type="similarity">
    <text evidence="3">Belongs to the AIR carboxylase family. Class I subfamily.</text>
</comment>
<dbReference type="GO" id="GO:0006189">
    <property type="term" value="P:'de novo' IMP biosynthetic process"/>
    <property type="evidence" value="ECO:0007669"/>
    <property type="project" value="UniProtKB-UniRule"/>
</dbReference>
<dbReference type="PIRSF" id="PIRSF001338">
    <property type="entry name" value="AIR_carboxylase"/>
    <property type="match status" value="1"/>
</dbReference>
<keyword evidence="1 3" id="KW-0658">Purine biosynthesis</keyword>
<evidence type="ECO:0000259" key="6">
    <source>
        <dbReference type="SMART" id="SM01001"/>
    </source>
</evidence>
<dbReference type="UniPathway" id="UPA00074">
    <property type="reaction ID" value="UER00943"/>
</dbReference>
<evidence type="ECO:0000256" key="1">
    <source>
        <dbReference type="ARBA" id="ARBA00022755"/>
    </source>
</evidence>
<comment type="pathway">
    <text evidence="3 4">Purine metabolism; IMP biosynthesis via de novo pathway; 5-amino-1-(5-phospho-D-ribosyl)imidazole-4-carboxylate from 5-amino-1-(5-phospho-D-ribosyl)imidazole (N5-CAIR route): step 2/2.</text>
</comment>
<sequence>MKVTIFLGSDSDFEVVKEALDTLKEFEVPFNLEVTSAHRSPERTVRLIKEAEEQGTKVFIAVAGKAAHLPGVVAAHTALPVIGVPVESQALAGLDALLSIVQMPKGIPVATVALGKTGGANAALLAVSMLAISEPGLYRKLLAYRKKMAEKVEESSKKLKEKL</sequence>
<comment type="caution">
    <text evidence="7">The sequence shown here is derived from an EMBL/GenBank/DDBJ whole genome shotgun (WGS) entry which is preliminary data.</text>
</comment>
<dbReference type="SUPFAM" id="SSF52255">
    <property type="entry name" value="N5-CAIR mutase (phosphoribosylaminoimidazole carboxylase, PurE)"/>
    <property type="match status" value="1"/>
</dbReference>
<dbReference type="EMBL" id="QUAH01000004">
    <property type="protein sequence ID" value="RFT16272.1"/>
    <property type="molecule type" value="Genomic_DNA"/>
</dbReference>
<proteinExistence type="inferred from homology"/>
<evidence type="ECO:0000256" key="5">
    <source>
        <dbReference type="PIRSR" id="PIRSR001338-1"/>
    </source>
</evidence>
<organism evidence="7 8">
    <name type="scientific">Candidatus Saccharicenans subterraneus</name>
    <dbReference type="NCBI Taxonomy" id="2508984"/>
    <lineage>
        <taxon>Bacteria</taxon>
        <taxon>Candidatus Aminicenantota</taxon>
        <taxon>Candidatus Aminicenantia</taxon>
        <taxon>Candidatus Aminicenantales</taxon>
        <taxon>Candidatus Saccharicenantaceae</taxon>
        <taxon>Candidatus Saccharicenans</taxon>
    </lineage>
</organism>
<dbReference type="Pfam" id="PF00731">
    <property type="entry name" value="AIRC"/>
    <property type="match status" value="1"/>
</dbReference>
<feature type="binding site" evidence="3 5">
    <location>
        <position position="12"/>
    </location>
    <ligand>
        <name>substrate</name>
    </ligand>
</feature>
<dbReference type="InterPro" id="IPR024694">
    <property type="entry name" value="PurE_prokaryotes"/>
</dbReference>